<dbReference type="AlphaFoldDB" id="A0AAD8U302"/>
<organism evidence="4 5">
    <name type="scientific">Lolium multiflorum</name>
    <name type="common">Italian ryegrass</name>
    <name type="synonym">Lolium perenne subsp. multiflorum</name>
    <dbReference type="NCBI Taxonomy" id="4521"/>
    <lineage>
        <taxon>Eukaryota</taxon>
        <taxon>Viridiplantae</taxon>
        <taxon>Streptophyta</taxon>
        <taxon>Embryophyta</taxon>
        <taxon>Tracheophyta</taxon>
        <taxon>Spermatophyta</taxon>
        <taxon>Magnoliopsida</taxon>
        <taxon>Liliopsida</taxon>
        <taxon>Poales</taxon>
        <taxon>Poaceae</taxon>
        <taxon>BOP clade</taxon>
        <taxon>Pooideae</taxon>
        <taxon>Poodae</taxon>
        <taxon>Poeae</taxon>
        <taxon>Poeae Chloroplast Group 2 (Poeae type)</taxon>
        <taxon>Loliodinae</taxon>
        <taxon>Loliinae</taxon>
        <taxon>Lolium</taxon>
    </lineage>
</organism>
<protein>
    <recommendedName>
        <fullName evidence="6">BZIP protein</fullName>
    </recommendedName>
</protein>
<feature type="region of interest" description="Disordered" evidence="1">
    <location>
        <begin position="55"/>
        <end position="328"/>
    </location>
</feature>
<feature type="compositionally biased region" description="Basic residues" evidence="1">
    <location>
        <begin position="167"/>
        <end position="176"/>
    </location>
</feature>
<feature type="compositionally biased region" description="Basic and acidic residues" evidence="1">
    <location>
        <begin position="308"/>
        <end position="325"/>
    </location>
</feature>
<evidence type="ECO:0008006" key="6">
    <source>
        <dbReference type="Google" id="ProtNLM"/>
    </source>
</evidence>
<sequence length="796" mass="88511">MGCAQSRIENEESVARCKERRQFMKAAVAARNAFAAAHSAYAFSLRDTGAALSEFAHGEGVPPPPPSAEPKAAARLSAAAAAAAPAPAPIDEEMPPPPPIDTMLPPPPPLPEFSPSPGKIHRSMSMPMPPKAEARGPAAMLHSDSIREEDELEEDATDDDDAQLDNRRRRLRHRHQAAQPASSPPPPETPITPQPPPPPPPPPPPIDPKSGSVDTWDYFFSMEEGMAATLATEDDEIVPDPEDATYIPASPPPPPASPPPPPPPAPMPPSSSYDDEDEPRTPEMATPPPTLPPKHPKKKKGKGKGKAKNKEAHNQHTKEAHHQHTESAPAVTLVGGWGKAANGKVAPAEAAPRVDLLRVLKEIDDSFLRASESAKEVSTLLEANRMHYHSNFADNAKGQGHIDHSARVMQIITWNRSFSGLQNGDDGKDDFENDPSETLATVVDKILAWEKKLYDEVKAGEIMKLEYQRKVALLNRQKKHNATIDVLEKTKAAVTHLHTRYIVDMQSMDSTVSEIQHLRDNQLYQKLLDLADRMAKMWEDMHIHHANQLKTVLDLKAADISDSNIETSAHHHSHTRQLRDIVEKWTANFSDLMSHQKEYINALYSWLKLNLIPIESSLKEKVASPPRMQQPPVKALLQSWNEQLAKLPDDLARHAIISFRAVLDTILSVQDEELKQKENCNQLHKEYVRKARAFEDWYHKHGQRRTFDDPESGEGTSQKDAISEKRFAVESLKSKLDDEVEVHNKLSKQVREKSLSILKAHLPELFRALTDFSSASFGMHSQLRLMSLMQDQGSHN</sequence>
<keyword evidence="5" id="KW-1185">Reference proteome</keyword>
<dbReference type="Proteomes" id="UP001231189">
    <property type="component" value="Unassembled WGS sequence"/>
</dbReference>
<feature type="compositionally biased region" description="Pro residues" evidence="1">
    <location>
        <begin position="249"/>
        <end position="269"/>
    </location>
</feature>
<dbReference type="InterPro" id="IPR006867">
    <property type="entry name" value="DUF632"/>
</dbReference>
<dbReference type="InterPro" id="IPR006868">
    <property type="entry name" value="DUF630"/>
</dbReference>
<evidence type="ECO:0000259" key="2">
    <source>
        <dbReference type="Pfam" id="PF04782"/>
    </source>
</evidence>
<feature type="compositionally biased region" description="Acidic residues" evidence="1">
    <location>
        <begin position="232"/>
        <end position="243"/>
    </location>
</feature>
<reference evidence="4" key="1">
    <citation type="submission" date="2023-07" db="EMBL/GenBank/DDBJ databases">
        <title>A chromosome-level genome assembly of Lolium multiflorum.</title>
        <authorList>
            <person name="Chen Y."/>
            <person name="Copetti D."/>
            <person name="Kolliker R."/>
            <person name="Studer B."/>
        </authorList>
    </citation>
    <scope>NUCLEOTIDE SEQUENCE</scope>
    <source>
        <strain evidence="4">02402/16</strain>
        <tissue evidence="4">Leaf</tissue>
    </source>
</reference>
<evidence type="ECO:0000259" key="3">
    <source>
        <dbReference type="Pfam" id="PF04783"/>
    </source>
</evidence>
<dbReference type="EMBL" id="JAUUTY010000001">
    <property type="protein sequence ID" value="KAK1696748.1"/>
    <property type="molecule type" value="Genomic_DNA"/>
</dbReference>
<accession>A0AAD8U302</accession>
<dbReference type="PRINTS" id="PR01217">
    <property type="entry name" value="PRICHEXTENSN"/>
</dbReference>
<feature type="domain" description="DUF632" evidence="2">
    <location>
        <begin position="356"/>
        <end position="663"/>
    </location>
</feature>
<feature type="domain" description="DUF630" evidence="3">
    <location>
        <begin position="1"/>
        <end position="59"/>
    </location>
</feature>
<dbReference type="Pfam" id="PF04783">
    <property type="entry name" value="DUF630"/>
    <property type="match status" value="1"/>
</dbReference>
<name>A0AAD8U302_LOLMU</name>
<evidence type="ECO:0000256" key="1">
    <source>
        <dbReference type="SAM" id="MobiDB-lite"/>
    </source>
</evidence>
<feature type="compositionally biased region" description="Acidic residues" evidence="1">
    <location>
        <begin position="147"/>
        <end position="163"/>
    </location>
</feature>
<dbReference type="PANTHER" id="PTHR21450">
    <property type="entry name" value="PROTEIN ALTERED PHOSPHATE STARVATION RESPONSE 1"/>
    <property type="match status" value="1"/>
</dbReference>
<dbReference type="PANTHER" id="PTHR21450:SF7">
    <property type="entry name" value="DNA LIGASE (DUF630 AND DUF632)"/>
    <property type="match status" value="1"/>
</dbReference>
<evidence type="ECO:0000313" key="5">
    <source>
        <dbReference type="Proteomes" id="UP001231189"/>
    </source>
</evidence>
<feature type="compositionally biased region" description="Pro residues" evidence="1">
    <location>
        <begin position="182"/>
        <end position="207"/>
    </location>
</feature>
<feature type="compositionally biased region" description="Low complexity" evidence="1">
    <location>
        <begin position="69"/>
        <end position="85"/>
    </location>
</feature>
<proteinExistence type="predicted"/>
<evidence type="ECO:0000313" key="4">
    <source>
        <dbReference type="EMBL" id="KAK1696748.1"/>
    </source>
</evidence>
<comment type="caution">
    <text evidence="4">The sequence shown here is derived from an EMBL/GenBank/DDBJ whole genome shotgun (WGS) entry which is preliminary data.</text>
</comment>
<dbReference type="Pfam" id="PF04782">
    <property type="entry name" value="DUF632"/>
    <property type="match status" value="1"/>
</dbReference>
<feature type="compositionally biased region" description="Pro residues" evidence="1">
    <location>
        <begin position="95"/>
        <end position="114"/>
    </location>
</feature>
<gene>
    <name evidence="4" type="ORF">QYE76_013445</name>
</gene>
<feature type="compositionally biased region" description="Basic residues" evidence="1">
    <location>
        <begin position="294"/>
        <end position="307"/>
    </location>
</feature>